<feature type="domain" description="Transcription factor DP C-terminal" evidence="8">
    <location>
        <begin position="150"/>
        <end position="289"/>
    </location>
</feature>
<dbReference type="Pfam" id="PF08781">
    <property type="entry name" value="DP"/>
    <property type="match status" value="1"/>
</dbReference>
<dbReference type="Proteomes" id="UP000031668">
    <property type="component" value="Unassembled WGS sequence"/>
</dbReference>
<comment type="caution">
    <text evidence="10">The sequence shown here is derived from an EMBL/GenBank/DDBJ whole genome shotgun (WGS) entry which is preliminary data.</text>
</comment>
<sequence length="368" mass="41920">MAASPTMIFSSPSMSMTRNLNGTMIRSFKPMPNRPSSILSRDTSEFIERIRRQGANNRSRSEKSNKGLRHFSQKVMEKVKSQGKTTYNEVADDLVSEFGSKTSDTDAQSYDHKNIRRRVYDALNVLMAMNIIHKEKKEISWVGFPNNSAHECQVLEARRDELLVSVRQRLKHLKDLLLQQVSITNIMEENATNDQSKMQYKIDLPFAVITTPIDSNVECSVTVQKDEYLFAFEAPFEVYDEAALIKAVGANRGTEGNRLSKLDLIKCKKVLPKAMHAYAEVLASSPEENFEDYILNNRHQFIQQLCDTQQNQAASPEPEHLFMCKSNENIVSSINQNDQDNEPHETKGVLPDEILLHSPDMKPHLESL</sequence>
<dbReference type="AlphaFoldDB" id="A0A0C2N0W4"/>
<dbReference type="InterPro" id="IPR014889">
    <property type="entry name" value="Transc_factor_DP_C"/>
</dbReference>
<dbReference type="InterPro" id="IPR038168">
    <property type="entry name" value="TF_DP_C_sf"/>
</dbReference>
<evidence type="ECO:0000259" key="9">
    <source>
        <dbReference type="SMART" id="SM01372"/>
    </source>
</evidence>
<dbReference type="InterPro" id="IPR003316">
    <property type="entry name" value="E2F_WHTH_DNA-bd_dom"/>
</dbReference>
<accession>A0A0C2N0W4</accession>
<keyword evidence="3 7" id="KW-0805">Transcription regulation</keyword>
<dbReference type="InterPro" id="IPR036390">
    <property type="entry name" value="WH_DNA-bd_sf"/>
</dbReference>
<keyword evidence="11" id="KW-1185">Reference proteome</keyword>
<dbReference type="OrthoDB" id="552115at2759"/>
<dbReference type="GO" id="GO:0000977">
    <property type="term" value="F:RNA polymerase II transcription regulatory region sequence-specific DNA binding"/>
    <property type="evidence" value="ECO:0007669"/>
    <property type="project" value="TreeGrafter"/>
</dbReference>
<dbReference type="FunFam" id="1.10.10.10:FF:000047">
    <property type="entry name" value="Transcription factor"/>
    <property type="match status" value="1"/>
</dbReference>
<keyword evidence="4 7" id="KW-0238">DNA-binding</keyword>
<dbReference type="EMBL" id="JWZT01000923">
    <property type="protein sequence ID" value="KII73231.1"/>
    <property type="molecule type" value="Genomic_DNA"/>
</dbReference>
<evidence type="ECO:0000259" key="8">
    <source>
        <dbReference type="SMART" id="SM01138"/>
    </source>
</evidence>
<keyword evidence="6 7" id="KW-0539">Nucleus</keyword>
<dbReference type="GO" id="GO:0005634">
    <property type="term" value="C:nucleus"/>
    <property type="evidence" value="ECO:0007669"/>
    <property type="project" value="UniProtKB-SubCell"/>
</dbReference>
<evidence type="ECO:0000256" key="7">
    <source>
        <dbReference type="RuleBase" id="RU003796"/>
    </source>
</evidence>
<organism evidence="10 11">
    <name type="scientific">Thelohanellus kitauei</name>
    <name type="common">Myxosporean</name>
    <dbReference type="NCBI Taxonomy" id="669202"/>
    <lineage>
        <taxon>Eukaryota</taxon>
        <taxon>Metazoa</taxon>
        <taxon>Cnidaria</taxon>
        <taxon>Myxozoa</taxon>
        <taxon>Myxosporea</taxon>
        <taxon>Bivalvulida</taxon>
        <taxon>Platysporina</taxon>
        <taxon>Myxobolidae</taxon>
        <taxon>Thelohanellus</taxon>
    </lineage>
</organism>
<dbReference type="GO" id="GO:0005667">
    <property type="term" value="C:transcription regulator complex"/>
    <property type="evidence" value="ECO:0007669"/>
    <property type="project" value="InterPro"/>
</dbReference>
<dbReference type="PANTHER" id="PTHR12548">
    <property type="entry name" value="TRANSCRIPTION FACTOR DP"/>
    <property type="match status" value="1"/>
</dbReference>
<evidence type="ECO:0000313" key="11">
    <source>
        <dbReference type="Proteomes" id="UP000031668"/>
    </source>
</evidence>
<keyword evidence="5 7" id="KW-0804">Transcription</keyword>
<protein>
    <submittedName>
        <fullName evidence="10">Transcription factor Dp-1</fullName>
    </submittedName>
</protein>
<evidence type="ECO:0000256" key="2">
    <source>
        <dbReference type="ARBA" id="ARBA00010940"/>
    </source>
</evidence>
<feature type="domain" description="E2F/DP family winged-helix DNA-binding" evidence="9">
    <location>
        <begin position="63"/>
        <end position="143"/>
    </location>
</feature>
<name>A0A0C2N0W4_THEKT</name>
<evidence type="ECO:0000256" key="4">
    <source>
        <dbReference type="ARBA" id="ARBA00023125"/>
    </source>
</evidence>
<dbReference type="Pfam" id="PF02319">
    <property type="entry name" value="WHD_E2F_TDP"/>
    <property type="match status" value="1"/>
</dbReference>
<comment type="similarity">
    <text evidence="2 7">Belongs to the E2F/DP family.</text>
</comment>
<dbReference type="GO" id="GO:0051726">
    <property type="term" value="P:regulation of cell cycle"/>
    <property type="evidence" value="ECO:0007669"/>
    <property type="project" value="InterPro"/>
</dbReference>
<dbReference type="SMART" id="SM01372">
    <property type="entry name" value="E2F_TDP"/>
    <property type="match status" value="1"/>
</dbReference>
<dbReference type="SUPFAM" id="SSF46785">
    <property type="entry name" value="Winged helix' DNA-binding domain"/>
    <property type="match status" value="1"/>
</dbReference>
<reference evidence="10 11" key="1">
    <citation type="journal article" date="2014" name="Genome Biol. Evol.">
        <title>The genome of the myxosporean Thelohanellus kitauei shows adaptations to nutrient acquisition within its fish host.</title>
        <authorList>
            <person name="Yang Y."/>
            <person name="Xiong J."/>
            <person name="Zhou Z."/>
            <person name="Huo F."/>
            <person name="Miao W."/>
            <person name="Ran C."/>
            <person name="Liu Y."/>
            <person name="Zhang J."/>
            <person name="Feng J."/>
            <person name="Wang M."/>
            <person name="Wang M."/>
            <person name="Wang L."/>
            <person name="Yao B."/>
        </authorList>
    </citation>
    <scope>NUCLEOTIDE SEQUENCE [LARGE SCALE GENOMIC DNA]</scope>
    <source>
        <strain evidence="10">Wuqing</strain>
    </source>
</reference>
<proteinExistence type="inferred from homology"/>
<evidence type="ECO:0000313" key="10">
    <source>
        <dbReference type="EMBL" id="KII73231.1"/>
    </source>
</evidence>
<dbReference type="InterPro" id="IPR037241">
    <property type="entry name" value="E2F-DP_heterodim"/>
</dbReference>
<evidence type="ECO:0000256" key="3">
    <source>
        <dbReference type="ARBA" id="ARBA00023015"/>
    </source>
</evidence>
<gene>
    <name evidence="10" type="ORF">RF11_09819</name>
</gene>
<dbReference type="InterPro" id="IPR015648">
    <property type="entry name" value="Transcrpt_fac_DP"/>
</dbReference>
<dbReference type="Gene3D" id="1.10.10.10">
    <property type="entry name" value="Winged helix-like DNA-binding domain superfamily/Winged helix DNA-binding domain"/>
    <property type="match status" value="1"/>
</dbReference>
<comment type="subcellular location">
    <subcellularLocation>
        <location evidence="1 7">Nucleus</location>
    </subcellularLocation>
</comment>
<dbReference type="PANTHER" id="PTHR12548:SF9">
    <property type="entry name" value="TRANSCRIPTION FACTOR DP"/>
    <property type="match status" value="1"/>
</dbReference>
<dbReference type="SUPFAM" id="SSF144074">
    <property type="entry name" value="E2F-DP heterodimerization region"/>
    <property type="match status" value="1"/>
</dbReference>
<dbReference type="SMART" id="SM01138">
    <property type="entry name" value="DP"/>
    <property type="match status" value="1"/>
</dbReference>
<evidence type="ECO:0000256" key="6">
    <source>
        <dbReference type="ARBA" id="ARBA00023242"/>
    </source>
</evidence>
<dbReference type="Gene3D" id="1.20.140.80">
    <property type="entry name" value="Transcription factor DP"/>
    <property type="match status" value="1"/>
</dbReference>
<evidence type="ECO:0000256" key="1">
    <source>
        <dbReference type="ARBA" id="ARBA00004123"/>
    </source>
</evidence>
<dbReference type="InterPro" id="IPR036388">
    <property type="entry name" value="WH-like_DNA-bd_sf"/>
</dbReference>
<dbReference type="GO" id="GO:0000981">
    <property type="term" value="F:DNA-binding transcription factor activity, RNA polymerase II-specific"/>
    <property type="evidence" value="ECO:0007669"/>
    <property type="project" value="TreeGrafter"/>
</dbReference>
<evidence type="ECO:0000256" key="5">
    <source>
        <dbReference type="ARBA" id="ARBA00023163"/>
    </source>
</evidence>